<comment type="caution">
    <text evidence="4">The sequence shown here is derived from an EMBL/GenBank/DDBJ whole genome shotgun (WGS) entry which is preliminary data.</text>
</comment>
<dbReference type="GO" id="GO:0000981">
    <property type="term" value="F:DNA-binding transcription factor activity, RNA polymerase II-specific"/>
    <property type="evidence" value="ECO:0007669"/>
    <property type="project" value="InterPro"/>
</dbReference>
<dbReference type="InterPro" id="IPR053175">
    <property type="entry name" value="DHMBA_Reg_Transcription_Factor"/>
</dbReference>
<sequence length="511" mass="56545">MVFPGHFSTGCIRCRHRKIKCDETKPTCRRCYVHGLPCPGYTDQFPFRNPLKSSSFGSAKEASAVVPRSKSSKPSQHQKTNGSNNERAWDLARRVQSQKTTLLVSPVIDLCHDDRASLSYFIHRFVAPNSVDSFPSNMTCLPSILTLDGHGLLEITTLSVAQMAAYNQLGCDRLRVQSYRNYGRAISTLQETIASGQGITDDKVLAAVLLLCTFKDISGEGFGDPSEHASGLYSLLEMRGVEQLATGTGFELYILSLLRLHVYSFFHDDDTYSDPGGIEHFIGLFDPLMRAMSLTTKMLHLRHALDRCTSNMHQSADAFSSGSQRGQLGAVDTQLLENCSLTLCEFDLWDEDAAVYWKNTFEGRTAPIALGKVAIGSHYYDPETACTIILIRFSRLVLLMSMLGYYQRMQQDPRGRHHLVSAGWADWLPALEHDARVTIDDMLSCVPYALAEVDPSGQPVHTPNDGAGALIILQPLKTIISCQHATSQQLLVCSTFLARMNIVIGIKSAII</sequence>
<protein>
    <recommendedName>
        <fullName evidence="3">Zn(2)-C6 fungal-type domain-containing protein</fullName>
    </recommendedName>
</protein>
<feature type="compositionally biased region" description="Polar residues" evidence="2">
    <location>
        <begin position="72"/>
        <end position="86"/>
    </location>
</feature>
<dbReference type="InterPro" id="IPR036864">
    <property type="entry name" value="Zn2-C6_fun-type_DNA-bd_sf"/>
</dbReference>
<dbReference type="InterPro" id="IPR001138">
    <property type="entry name" value="Zn2Cys6_DnaBD"/>
</dbReference>
<evidence type="ECO:0000256" key="2">
    <source>
        <dbReference type="SAM" id="MobiDB-lite"/>
    </source>
</evidence>
<reference evidence="4" key="2">
    <citation type="submission" date="2020-05" db="EMBL/GenBank/DDBJ databases">
        <authorList>
            <person name="Kim H.-S."/>
            <person name="Proctor R.H."/>
            <person name="Brown D.W."/>
        </authorList>
    </citation>
    <scope>NUCLEOTIDE SEQUENCE</scope>
    <source>
        <strain evidence="4">NRRL 45417</strain>
    </source>
</reference>
<evidence type="ECO:0000313" key="4">
    <source>
        <dbReference type="EMBL" id="KAF4958828.1"/>
    </source>
</evidence>
<keyword evidence="1" id="KW-0539">Nucleus</keyword>
<keyword evidence="5" id="KW-1185">Reference proteome</keyword>
<dbReference type="Pfam" id="PF00172">
    <property type="entry name" value="Zn_clus"/>
    <property type="match status" value="1"/>
</dbReference>
<dbReference type="OrthoDB" id="5072781at2759"/>
<accession>A0A8H4TIV4</accession>
<dbReference type="PROSITE" id="PS50048">
    <property type="entry name" value="ZN2_CY6_FUNGAL_2"/>
    <property type="match status" value="1"/>
</dbReference>
<dbReference type="SMART" id="SM00066">
    <property type="entry name" value="GAL4"/>
    <property type="match status" value="1"/>
</dbReference>
<reference evidence="4" key="1">
    <citation type="journal article" date="2020" name="BMC Genomics">
        <title>Correction to: Identification and distribution of gene clusters required for synthesis of sphingolipid metabolism inhibitors in diverse species of the filamentous fungus Fusarium.</title>
        <authorList>
            <person name="Kim H.S."/>
            <person name="Lohmar J.M."/>
            <person name="Busman M."/>
            <person name="Brown D.W."/>
            <person name="Naumann T.A."/>
            <person name="Divon H.H."/>
            <person name="Lysoe E."/>
            <person name="Uhlig S."/>
            <person name="Proctor R.H."/>
        </authorList>
    </citation>
    <scope>NUCLEOTIDE SEQUENCE</scope>
    <source>
        <strain evidence="4">NRRL 45417</strain>
    </source>
</reference>
<dbReference type="Proteomes" id="UP000604273">
    <property type="component" value="Unassembled WGS sequence"/>
</dbReference>
<dbReference type="SUPFAM" id="SSF57701">
    <property type="entry name" value="Zn2/Cys6 DNA-binding domain"/>
    <property type="match status" value="1"/>
</dbReference>
<evidence type="ECO:0000256" key="1">
    <source>
        <dbReference type="ARBA" id="ARBA00023242"/>
    </source>
</evidence>
<dbReference type="AlphaFoldDB" id="A0A8H4TIV4"/>
<dbReference type="InterPro" id="IPR021858">
    <property type="entry name" value="Fun_TF"/>
</dbReference>
<dbReference type="PROSITE" id="PS00463">
    <property type="entry name" value="ZN2_CY6_FUNGAL_1"/>
    <property type="match status" value="1"/>
</dbReference>
<dbReference type="Pfam" id="PF11951">
    <property type="entry name" value="Fungal_trans_2"/>
    <property type="match status" value="1"/>
</dbReference>
<feature type="domain" description="Zn(2)-C6 fungal-type" evidence="3">
    <location>
        <begin position="10"/>
        <end position="38"/>
    </location>
</feature>
<dbReference type="EMBL" id="JABFAI010000045">
    <property type="protein sequence ID" value="KAF4958828.1"/>
    <property type="molecule type" value="Genomic_DNA"/>
</dbReference>
<dbReference type="CDD" id="cd00067">
    <property type="entry name" value="GAL4"/>
    <property type="match status" value="1"/>
</dbReference>
<evidence type="ECO:0000259" key="3">
    <source>
        <dbReference type="PROSITE" id="PS50048"/>
    </source>
</evidence>
<feature type="region of interest" description="Disordered" evidence="2">
    <location>
        <begin position="62"/>
        <end position="88"/>
    </location>
</feature>
<dbReference type="PANTHER" id="PTHR38791">
    <property type="entry name" value="ZN(II)2CYS6 TRANSCRIPTION FACTOR (EUROFUNG)-RELATED-RELATED"/>
    <property type="match status" value="1"/>
</dbReference>
<proteinExistence type="predicted"/>
<evidence type="ECO:0000313" key="5">
    <source>
        <dbReference type="Proteomes" id="UP000604273"/>
    </source>
</evidence>
<name>A0A8H4TIV4_9HYPO</name>
<gene>
    <name evidence="4" type="ORF">FGADI_2172</name>
</gene>
<dbReference type="GO" id="GO:0008270">
    <property type="term" value="F:zinc ion binding"/>
    <property type="evidence" value="ECO:0007669"/>
    <property type="project" value="InterPro"/>
</dbReference>
<organism evidence="4 5">
    <name type="scientific">Fusarium gaditjirri</name>
    <dbReference type="NCBI Taxonomy" id="282569"/>
    <lineage>
        <taxon>Eukaryota</taxon>
        <taxon>Fungi</taxon>
        <taxon>Dikarya</taxon>
        <taxon>Ascomycota</taxon>
        <taxon>Pezizomycotina</taxon>
        <taxon>Sordariomycetes</taxon>
        <taxon>Hypocreomycetidae</taxon>
        <taxon>Hypocreales</taxon>
        <taxon>Nectriaceae</taxon>
        <taxon>Fusarium</taxon>
        <taxon>Fusarium nisikadoi species complex</taxon>
    </lineage>
</organism>
<dbReference type="PANTHER" id="PTHR38791:SF12">
    <property type="entry name" value="TRANSCRIPTION FACTOR DOMAIN-CONTAINING PROTEIN-RELATED"/>
    <property type="match status" value="1"/>
</dbReference>
<dbReference type="Gene3D" id="4.10.240.10">
    <property type="entry name" value="Zn(2)-C6 fungal-type DNA-binding domain"/>
    <property type="match status" value="1"/>
</dbReference>